<evidence type="ECO:0000259" key="1">
    <source>
        <dbReference type="Pfam" id="PF13453"/>
    </source>
</evidence>
<dbReference type="InterPro" id="IPR027392">
    <property type="entry name" value="TF_Znf"/>
</dbReference>
<dbReference type="AlphaFoldDB" id="A0A381P6B0"/>
<dbReference type="EMBL" id="UINC01000823">
    <property type="protein sequence ID" value="SUZ61748.1"/>
    <property type="molecule type" value="Genomic_DNA"/>
</dbReference>
<name>A0A381P6B0_9ZZZZ</name>
<dbReference type="Pfam" id="PF13453">
    <property type="entry name" value="Zn_ribbon_TFIIB"/>
    <property type="match status" value="2"/>
</dbReference>
<evidence type="ECO:0000313" key="2">
    <source>
        <dbReference type="EMBL" id="SUZ61748.1"/>
    </source>
</evidence>
<accession>A0A381P6B0</accession>
<proteinExistence type="predicted"/>
<protein>
    <recommendedName>
        <fullName evidence="1">Transcription factor zinc-finger domain-containing protein</fullName>
    </recommendedName>
</protein>
<gene>
    <name evidence="2" type="ORF">METZ01_LOCUS14602</name>
</gene>
<organism evidence="2">
    <name type="scientific">marine metagenome</name>
    <dbReference type="NCBI Taxonomy" id="408172"/>
    <lineage>
        <taxon>unclassified sequences</taxon>
        <taxon>metagenomes</taxon>
        <taxon>ecological metagenomes</taxon>
    </lineage>
</organism>
<feature type="domain" description="Transcription factor zinc-finger" evidence="1">
    <location>
        <begin position="2"/>
        <end position="40"/>
    </location>
</feature>
<sequence>MKCPACDNNLTEINATGIKINVCKGSCGGLWVKNTQIKKIDRLKSGTGSELLLIEKAAGVKIYRDAEHPCPQCKTTLLYRHFFSKQYDTEVNQCSKCGGFWIDAGGLANIIKLSGEKKNVLLKKYNSAIINQKISGMNLANQDIAEAANSITKIFMFLSPE</sequence>
<feature type="domain" description="Transcription factor zinc-finger" evidence="1">
    <location>
        <begin position="70"/>
        <end position="111"/>
    </location>
</feature>
<reference evidence="2" key="1">
    <citation type="submission" date="2018-05" db="EMBL/GenBank/DDBJ databases">
        <authorList>
            <person name="Lanie J.A."/>
            <person name="Ng W.-L."/>
            <person name="Kazmierczak K.M."/>
            <person name="Andrzejewski T.M."/>
            <person name="Davidsen T.M."/>
            <person name="Wayne K.J."/>
            <person name="Tettelin H."/>
            <person name="Glass J.I."/>
            <person name="Rusch D."/>
            <person name="Podicherti R."/>
            <person name="Tsui H.-C.T."/>
            <person name="Winkler M.E."/>
        </authorList>
    </citation>
    <scope>NUCLEOTIDE SEQUENCE</scope>
</reference>